<dbReference type="Proteomes" id="UP000295433">
    <property type="component" value="Unassembled WGS sequence"/>
</dbReference>
<sequence>MQKIQHVQPGLSISEIRPAAAKATLSQSSSTAQSQKGAQSLIQQGLSDKGKQPMLEQGSSSRVKSQDARQHTLRELLSSGGMIQSLPRKQRDALASGGPIQSLSRFGDAPILSRDNSLSEHRLASDVERSDRFHTAPSSFAGSLRRSEIGGDSERFYTPRETLSPAHPSQAASASGVKIDHHGKLQLGKALPEAVSTLLQQTMGKNRQPFVAHHENPDTQQHALLDKSGRMFVIQHDQYQHIALHSSSRSALPAGKTGMDKIQLESASDRIIVRPHAGEPASVPLSGRLLQELLSGVHRQPDSASGSGEQLRLHDGKLFALNTEFGVWQQNSDVPHSQLSRQGDGQLYAVKDDHTLSNLSSGMASSTFSDKIKAFSANEHGQSAVLTEQDHLTQLHLMSTLDATPQPVALKREEGEPVNAQAVGLTAEHLLIADDEGHLYHAPLPAAGEDAVTLTRLHAPALDAALGKDHRITGFAHDEHGQAQLLATDRQGQNHVASLGQDGLSPTPGWNLSDSLVVDNKLGLTTKTPAAKDTLDLGRLGQIGLQDGKVHFYNGDTQNWEASGVEASQLKRGLDNQAYTLKDGAITPLSINQNSNSFTHGDNTVFALTQVRMTPSAGSALPGIAKDDGVSAMAVINRNKFIAVDKQGDLHFHQIKPGTSQLAAPSLTLPKSGLSGEIQDIALDHKQTLYALNKEGQLFQLPKDDWQNTARHDSAQWQPVATPADGKVNTLGTDAQHRLQVTHDDHALHTLQGNTWKTSFPESEEPLPRGARAAETVFGRLDVATKGVRIPLTGVTVKADVQTFSKTGEESQQVKSKLSDLVRAHVVTFSMDVPRPLKTLANHVQHQLHGREGLKPVYDMQTQLLQKLETAAAQQREAPRDLASRIENLDLGEKGKPLIGLLKQFNTELESSSAKAALLIGKQQGVIDDKGVMNTQGRPDRLHSGEKDLAPALLAVLENHPSSETSTASTLIKAFVDSKTPIAQKPNGEAFGMRRDTSDPLSLAKSRLVLDTLVLGDLHKLTDQFEALSGTAPDDEALASMMKTLNELRQGEYGENPVKKITDMGFTNHKALEADYDAVKTFMKAFRKEDNAVSVTSKTVMQASSQADLVDKMKATVMSLDKGESIAFSRTYGGGASTSFVVTGTSLPFPPVPGGGISGDRNYNLSFSRGENGINVAFERSGGITGKATYSGGYDVSEYLTGKTSTQMAQKINSQHSFTPDVRASFNVSASLKMAQQNALSFSVSEEELPEFIDSLSSGALDPLALLDKGEQHAVKAGKTVSFNLDGSMALDLRGGINLTNSGAAPSEAVIRGSLGVSANVNVLNAESASSVKQSNTTTTYDESNNRLRFMNQLGIGANAALSAGVIRTLDEGMVPVFTSTSVGVNVSADSRTNQSISLSMKKAEPLESKDIEDLTKSLASAFGDPASQLLIGAVKKMAEPDHQLTILNEHFSDKTAESNDQRQGLVNLKKLNMRQDVAQRDGAMLDSVTHTTSYTNLSKLTENGLFQVIGNHLFSTLPPSNADRINKLIADNPALQDIVSRLQTNDRATVKVGLELKEDVRSAIEQGIQNRTHGKDDVIALFKNSDNLRLASIEVSQTVKKSEGISLPPVIIDTSSSAGVNMSKLLGSVSFSYGQDQTMPQSYKLGGEIAKASPATIHALHQLQQEGLQLKS</sequence>
<feature type="region of interest" description="Disordered" evidence="1">
    <location>
        <begin position="155"/>
        <end position="178"/>
    </location>
</feature>
<dbReference type="EMBL" id="SMBY01000005">
    <property type="protein sequence ID" value="TCV05747.1"/>
    <property type="molecule type" value="Genomic_DNA"/>
</dbReference>
<evidence type="ECO:0000256" key="1">
    <source>
        <dbReference type="SAM" id="MobiDB-lite"/>
    </source>
</evidence>
<feature type="compositionally biased region" description="Low complexity" evidence="1">
    <location>
        <begin position="164"/>
        <end position="175"/>
    </location>
</feature>
<feature type="compositionally biased region" description="Low complexity" evidence="1">
    <location>
        <begin position="22"/>
        <end position="40"/>
    </location>
</feature>
<evidence type="ECO:0000313" key="2">
    <source>
        <dbReference type="EMBL" id="TCV05747.1"/>
    </source>
</evidence>
<comment type="caution">
    <text evidence="2">The sequence shown here is derived from an EMBL/GenBank/DDBJ whole genome shotgun (WGS) entry which is preliminary data.</text>
</comment>
<organism evidence="2 3">
    <name type="scientific">Samsonia erythrinae</name>
    <dbReference type="NCBI Taxonomy" id="160434"/>
    <lineage>
        <taxon>Bacteria</taxon>
        <taxon>Pseudomonadati</taxon>
        <taxon>Pseudomonadota</taxon>
        <taxon>Gammaproteobacteria</taxon>
        <taxon>Enterobacterales</taxon>
        <taxon>Pectobacteriaceae</taxon>
        <taxon>Samsonia</taxon>
    </lineage>
</organism>
<protein>
    <submittedName>
        <fullName evidence="2">Pathogenicity factor AvrE</fullName>
    </submittedName>
</protein>
<accession>A0A4R3VNE3</accession>
<reference evidence="2 3" key="1">
    <citation type="submission" date="2019-03" db="EMBL/GenBank/DDBJ databases">
        <title>Genomic Encyclopedia of Type Strains, Phase IV (KMG-IV): sequencing the most valuable type-strain genomes for metagenomic binning, comparative biology and taxonomic classification.</title>
        <authorList>
            <person name="Goeker M."/>
        </authorList>
    </citation>
    <scope>NUCLEOTIDE SEQUENCE [LARGE SCALE GENOMIC DNA]</scope>
    <source>
        <strain evidence="2 3">DSM 16730</strain>
    </source>
</reference>
<feature type="region of interest" description="Disordered" evidence="1">
    <location>
        <begin position="22"/>
        <end position="106"/>
    </location>
</feature>
<dbReference type="InterPro" id="IPR021085">
    <property type="entry name" value="AvrE_T3Es"/>
</dbReference>
<evidence type="ECO:0000313" key="3">
    <source>
        <dbReference type="Proteomes" id="UP000295433"/>
    </source>
</evidence>
<proteinExistence type="predicted"/>
<dbReference type="OrthoDB" id="6722206at2"/>
<name>A0A4R3VNE3_9GAMM</name>
<dbReference type="Pfam" id="PF11725">
    <property type="entry name" value="AvrE_T3Es"/>
    <property type="match status" value="1"/>
</dbReference>
<dbReference type="RefSeq" id="WP_132455643.1">
    <property type="nucleotide sequence ID" value="NZ_JAWIZJ010000005.1"/>
</dbReference>
<keyword evidence="3" id="KW-1185">Reference proteome</keyword>
<feature type="compositionally biased region" description="Basic and acidic residues" evidence="1">
    <location>
        <begin position="64"/>
        <end position="74"/>
    </location>
</feature>
<gene>
    <name evidence="2" type="ORF">EDC54_10513</name>
</gene>